<evidence type="ECO:0000256" key="1">
    <source>
        <dbReference type="SAM" id="Phobius"/>
    </source>
</evidence>
<dbReference type="PANTHER" id="PTHR32251">
    <property type="entry name" value="3-OXO-5-ALPHA-STEROID 4-DEHYDROGENASE"/>
    <property type="match status" value="1"/>
</dbReference>
<dbReference type="AlphaFoldDB" id="A0A6A7B4J8"/>
<protein>
    <submittedName>
        <fullName evidence="2">DUF1295-domain-containing protein</fullName>
    </submittedName>
</protein>
<sequence>MPNPRAYLDVALPLVKSFPECADYFKTVEPFLPQFYDLPYKIAAHITDLQALKEIYVNTNPLMTALAFATMFVTPIVLLVSEVNRNYSQVDRLWSILPVIYNVHYGVWAHLNGLPTLRLDHVMAVSLLWGGRLTFNYWRKGGYQVGSEDYRWNIVKDYVGAPGMFIFNVTFISLGQNILLWLITTPTYILLLSSRIQGNELTTYDTFFGRAMLVVVVLEFFADQQQWNYHAAKSAYGKTAKVPADYKYTREQLDRGFNTSGLWAWSRHPNFAAEQTFWVFLYQWCCLESETFINWTGAGAFGYLILFQASTWLTELISAGKYPEYKVYQNRVGKFLPSLFTTNMSVRHTPKEKQKIADAKAGKGSLKL</sequence>
<keyword evidence="1" id="KW-0812">Transmembrane</keyword>
<dbReference type="InterPro" id="IPR010721">
    <property type="entry name" value="UstE-like"/>
</dbReference>
<dbReference type="GO" id="GO:0016020">
    <property type="term" value="C:membrane"/>
    <property type="evidence" value="ECO:0007669"/>
    <property type="project" value="TreeGrafter"/>
</dbReference>
<keyword evidence="1" id="KW-0472">Membrane</keyword>
<feature type="transmembrane region" description="Helical" evidence="1">
    <location>
        <begin position="159"/>
        <end position="183"/>
    </location>
</feature>
<dbReference type="OrthoDB" id="201504at2759"/>
<organism evidence="2 3">
    <name type="scientific">Plenodomus tracheiphilus IPT5</name>
    <dbReference type="NCBI Taxonomy" id="1408161"/>
    <lineage>
        <taxon>Eukaryota</taxon>
        <taxon>Fungi</taxon>
        <taxon>Dikarya</taxon>
        <taxon>Ascomycota</taxon>
        <taxon>Pezizomycotina</taxon>
        <taxon>Dothideomycetes</taxon>
        <taxon>Pleosporomycetidae</taxon>
        <taxon>Pleosporales</taxon>
        <taxon>Pleosporineae</taxon>
        <taxon>Leptosphaeriaceae</taxon>
        <taxon>Plenodomus</taxon>
    </lineage>
</organism>
<keyword evidence="1" id="KW-1133">Transmembrane helix</keyword>
<dbReference type="Pfam" id="PF06966">
    <property type="entry name" value="DUF1295"/>
    <property type="match status" value="1"/>
</dbReference>
<name>A0A6A7B4J8_9PLEO</name>
<dbReference type="EMBL" id="MU006308">
    <property type="protein sequence ID" value="KAF2850144.1"/>
    <property type="molecule type" value="Genomic_DNA"/>
</dbReference>
<accession>A0A6A7B4J8</accession>
<evidence type="ECO:0000313" key="3">
    <source>
        <dbReference type="Proteomes" id="UP000799423"/>
    </source>
</evidence>
<reference evidence="2" key="1">
    <citation type="submission" date="2020-01" db="EMBL/GenBank/DDBJ databases">
        <authorList>
            <consortium name="DOE Joint Genome Institute"/>
            <person name="Haridas S."/>
            <person name="Albert R."/>
            <person name="Binder M."/>
            <person name="Bloem J."/>
            <person name="Labutti K."/>
            <person name="Salamov A."/>
            <person name="Andreopoulos B."/>
            <person name="Baker S.E."/>
            <person name="Barry K."/>
            <person name="Bills G."/>
            <person name="Bluhm B.H."/>
            <person name="Cannon C."/>
            <person name="Castanera R."/>
            <person name="Culley D.E."/>
            <person name="Daum C."/>
            <person name="Ezra D."/>
            <person name="Gonzalez J.B."/>
            <person name="Henrissat B."/>
            <person name="Kuo A."/>
            <person name="Liang C."/>
            <person name="Lipzen A."/>
            <person name="Lutzoni F."/>
            <person name="Magnuson J."/>
            <person name="Mondo S."/>
            <person name="Nolan M."/>
            <person name="Ohm R."/>
            <person name="Pangilinan J."/>
            <person name="Park H.-J."/>
            <person name="Ramirez L."/>
            <person name="Alfaro M."/>
            <person name="Sun H."/>
            <person name="Tritt A."/>
            <person name="Yoshinaga Y."/>
            <person name="Zwiers L.-H."/>
            <person name="Turgeon B.G."/>
            <person name="Goodwin S.B."/>
            <person name="Spatafora J.W."/>
            <person name="Crous P.W."/>
            <person name="Grigoriev I.V."/>
        </authorList>
    </citation>
    <scope>NUCLEOTIDE SEQUENCE</scope>
    <source>
        <strain evidence="2">IPT5</strain>
    </source>
</reference>
<keyword evidence="3" id="KW-1185">Reference proteome</keyword>
<proteinExistence type="predicted"/>
<feature type="transmembrane region" description="Helical" evidence="1">
    <location>
        <begin position="62"/>
        <end position="81"/>
    </location>
</feature>
<dbReference type="Gene3D" id="1.20.120.1630">
    <property type="match status" value="1"/>
</dbReference>
<dbReference type="PANTHER" id="PTHR32251:SF23">
    <property type="entry name" value="3-OXO-5-ALPHA-STEROID 4-DEHYDROGENASE (DUF1295)"/>
    <property type="match status" value="1"/>
</dbReference>
<evidence type="ECO:0000313" key="2">
    <source>
        <dbReference type="EMBL" id="KAF2850144.1"/>
    </source>
</evidence>
<gene>
    <name evidence="2" type="ORF">T440DRAFT_397858</name>
</gene>
<dbReference type="Proteomes" id="UP000799423">
    <property type="component" value="Unassembled WGS sequence"/>
</dbReference>